<feature type="domain" description="Helicase ATP-binding" evidence="1">
    <location>
        <begin position="38"/>
        <end position="233"/>
    </location>
</feature>
<dbReference type="PROSITE" id="PS51194">
    <property type="entry name" value="HELICASE_CTER"/>
    <property type="match status" value="1"/>
</dbReference>
<dbReference type="GO" id="GO:0003677">
    <property type="term" value="F:DNA binding"/>
    <property type="evidence" value="ECO:0007669"/>
    <property type="project" value="InterPro"/>
</dbReference>
<dbReference type="SMART" id="SM00490">
    <property type="entry name" value="HELICc"/>
    <property type="match status" value="1"/>
</dbReference>
<dbReference type="GO" id="GO:0004519">
    <property type="term" value="F:endonuclease activity"/>
    <property type="evidence" value="ECO:0007669"/>
    <property type="project" value="InterPro"/>
</dbReference>
<dbReference type="PROSITE" id="PS51192">
    <property type="entry name" value="HELICASE_ATP_BIND_1"/>
    <property type="match status" value="1"/>
</dbReference>
<keyword evidence="3" id="KW-0378">Hydrolase</keyword>
<dbReference type="EMBL" id="CP095053">
    <property type="protein sequence ID" value="UOR07406.1"/>
    <property type="molecule type" value="Genomic_DNA"/>
</dbReference>
<keyword evidence="3" id="KW-0547">Nucleotide-binding</keyword>
<dbReference type="PANTHER" id="PTHR47396">
    <property type="entry name" value="TYPE I RESTRICTION ENZYME ECOKI R PROTEIN"/>
    <property type="match status" value="1"/>
</dbReference>
<dbReference type="SMART" id="SM00487">
    <property type="entry name" value="DEXDc"/>
    <property type="match status" value="1"/>
</dbReference>
<dbReference type="PANTHER" id="PTHR47396:SF1">
    <property type="entry name" value="ATP-DEPENDENT HELICASE IRC3-RELATED"/>
    <property type="match status" value="1"/>
</dbReference>
<accession>A0A8T9T5P7</accession>
<keyword evidence="3" id="KW-0067">ATP-binding</keyword>
<dbReference type="Proteomes" id="UP000829925">
    <property type="component" value="Chromosome"/>
</dbReference>
<name>A0A8T9T5P7_9BACT</name>
<gene>
    <name evidence="3" type="ORF">MUN82_09975</name>
</gene>
<dbReference type="GO" id="GO:0004386">
    <property type="term" value="F:helicase activity"/>
    <property type="evidence" value="ECO:0007669"/>
    <property type="project" value="UniProtKB-KW"/>
</dbReference>
<dbReference type="CDD" id="cd00085">
    <property type="entry name" value="HNHc"/>
    <property type="match status" value="1"/>
</dbReference>
<dbReference type="InterPro" id="IPR003615">
    <property type="entry name" value="HNH_nuc"/>
</dbReference>
<dbReference type="Pfam" id="PF00271">
    <property type="entry name" value="Helicase_C"/>
    <property type="match status" value="1"/>
</dbReference>
<dbReference type="InterPro" id="IPR014001">
    <property type="entry name" value="Helicase_ATP-bd"/>
</dbReference>
<proteinExistence type="predicted"/>
<dbReference type="InterPro" id="IPR002711">
    <property type="entry name" value="HNH"/>
</dbReference>
<keyword evidence="3" id="KW-0347">Helicase</keyword>
<reference evidence="3 4" key="1">
    <citation type="submission" date="2022-04" db="EMBL/GenBank/DDBJ databases">
        <title>Hymenobacter sp. isolated from the air.</title>
        <authorList>
            <person name="Won M."/>
            <person name="Lee C.-M."/>
            <person name="Woen H.-Y."/>
            <person name="Kwon S.-W."/>
        </authorList>
    </citation>
    <scope>NUCLEOTIDE SEQUENCE [LARGE SCALE GENOMIC DNA]</scope>
    <source>
        <strain evidence="4">5413 J-13</strain>
    </source>
</reference>
<evidence type="ECO:0000313" key="4">
    <source>
        <dbReference type="Proteomes" id="UP000829925"/>
    </source>
</evidence>
<evidence type="ECO:0000313" key="3">
    <source>
        <dbReference type="EMBL" id="UOR07406.1"/>
    </source>
</evidence>
<dbReference type="SUPFAM" id="SSF52540">
    <property type="entry name" value="P-loop containing nucleoside triphosphate hydrolases"/>
    <property type="match status" value="1"/>
</dbReference>
<dbReference type="InterPro" id="IPR027417">
    <property type="entry name" value="P-loop_NTPase"/>
</dbReference>
<sequence>MYQSVDLEQLRRDNPRPLFKSPFEHQKDAFEKLSKLFTFTDQEHKAGILVLPTGAGKTFTSVNWICRNVLPKNAKVLWLAHTGHLLEQAYDTFKSNLLQVPPQRRSINMRLVSSDPEHSNASQIEPSDDILIITTQTAISNTETTALDEAGRPRQTAFERFLKHARQTRLFVVLDEAHHAPAYGCRNLLIGGSRFAEGIRQKVPGCYILGLTATPSYSDARRRGWLWEIFKDGIIHQVEKADLISRNILAVPHYVQKNTGQEIAVDDRLFDRLERQHQDLPEDLIERLARDSGRNDYIVDDYLANRAAYGKTIIFADRWFQCVYLKEKLLQRAREQGIPLKVDAVYSHVDARANTVEERNQRNAAENTRILHQFRNNELDVLLNVRMLSEGTDVPNVNTVFITRQTTSAILLTQMIGRALRGKAAGGGPDKEVANIVFFVDNWKKVINFATPEGQGGRAETEPRTRGSYPIEFISIALVEELSRQIDSGLVFADRSFLDSLPVGWYETEVLASTVEGTETYREFVVVSASAQPRFERFLEHLKTNLPPHWEDDCLDEAVMQAQAAQWIAEFFDPTDNTSNLLDADLLKLSRHYAQARQVPPFYSFTERQQHDLSQIAGDLLEFNEFVVQDKLTDLYHDGSRLWQRFYKSYERFKTAFDAERNRIYHLRKFGSVPDVQVHAPIQRTLEQRELTEDEKQQVYHRDNYTCQCCGKQREPGRRVKFEVDHIVPFRFGGETSLSNSQTLCSVCHKHKSINSINFRLHKSPLSLPKPTLAILRLSTAEYADEELRRVINLFYYCKAVSHIYCDTRPNSKYRYKWEVVLYEGNNPEWLLKHKPELLNFIQQDMGCHLVADILVR</sequence>
<dbReference type="Pfam" id="PF04851">
    <property type="entry name" value="ResIII"/>
    <property type="match status" value="1"/>
</dbReference>
<dbReference type="GO" id="GO:0016787">
    <property type="term" value="F:hydrolase activity"/>
    <property type="evidence" value="ECO:0007669"/>
    <property type="project" value="InterPro"/>
</dbReference>
<dbReference type="AlphaFoldDB" id="A0A8T9T5P7"/>
<keyword evidence="4" id="KW-1185">Reference proteome</keyword>
<dbReference type="Gene3D" id="3.40.50.300">
    <property type="entry name" value="P-loop containing nucleotide triphosphate hydrolases"/>
    <property type="match status" value="2"/>
</dbReference>
<dbReference type="GO" id="GO:0005829">
    <property type="term" value="C:cytosol"/>
    <property type="evidence" value="ECO:0007669"/>
    <property type="project" value="TreeGrafter"/>
</dbReference>
<dbReference type="Pfam" id="PF01844">
    <property type="entry name" value="HNH"/>
    <property type="match status" value="1"/>
</dbReference>
<dbReference type="InterPro" id="IPR006935">
    <property type="entry name" value="Helicase/UvrB_N"/>
</dbReference>
<dbReference type="GO" id="GO:0008270">
    <property type="term" value="F:zinc ion binding"/>
    <property type="evidence" value="ECO:0007669"/>
    <property type="project" value="InterPro"/>
</dbReference>
<organism evidence="3 4">
    <name type="scientific">Hymenobacter aerilatus</name>
    <dbReference type="NCBI Taxonomy" id="2932251"/>
    <lineage>
        <taxon>Bacteria</taxon>
        <taxon>Pseudomonadati</taxon>
        <taxon>Bacteroidota</taxon>
        <taxon>Cytophagia</taxon>
        <taxon>Cytophagales</taxon>
        <taxon>Hymenobacteraceae</taxon>
        <taxon>Hymenobacter</taxon>
    </lineage>
</organism>
<evidence type="ECO:0000259" key="2">
    <source>
        <dbReference type="PROSITE" id="PS51194"/>
    </source>
</evidence>
<dbReference type="RefSeq" id="WP_245097127.1">
    <property type="nucleotide sequence ID" value="NZ_CP095053.1"/>
</dbReference>
<dbReference type="GO" id="GO:0005524">
    <property type="term" value="F:ATP binding"/>
    <property type="evidence" value="ECO:0007669"/>
    <property type="project" value="InterPro"/>
</dbReference>
<dbReference type="SMART" id="SM00507">
    <property type="entry name" value="HNHc"/>
    <property type="match status" value="2"/>
</dbReference>
<dbReference type="InterPro" id="IPR050742">
    <property type="entry name" value="Helicase_Restrict-Modif_Enz"/>
</dbReference>
<evidence type="ECO:0000259" key="1">
    <source>
        <dbReference type="PROSITE" id="PS51192"/>
    </source>
</evidence>
<dbReference type="KEGG" id="haei:MUN82_09975"/>
<feature type="domain" description="Helicase C-terminal" evidence="2">
    <location>
        <begin position="298"/>
        <end position="490"/>
    </location>
</feature>
<dbReference type="InterPro" id="IPR001650">
    <property type="entry name" value="Helicase_C-like"/>
</dbReference>
<dbReference type="Gene3D" id="1.10.30.50">
    <property type="match status" value="1"/>
</dbReference>
<protein>
    <submittedName>
        <fullName evidence="3">DEAD/DEAH box helicase family protein</fullName>
    </submittedName>
</protein>